<organism evidence="1 2">
    <name type="scientific">Arabis nemorensis</name>
    <dbReference type="NCBI Taxonomy" id="586526"/>
    <lineage>
        <taxon>Eukaryota</taxon>
        <taxon>Viridiplantae</taxon>
        <taxon>Streptophyta</taxon>
        <taxon>Embryophyta</taxon>
        <taxon>Tracheophyta</taxon>
        <taxon>Spermatophyta</taxon>
        <taxon>Magnoliopsida</taxon>
        <taxon>eudicotyledons</taxon>
        <taxon>Gunneridae</taxon>
        <taxon>Pentapetalae</taxon>
        <taxon>rosids</taxon>
        <taxon>malvids</taxon>
        <taxon>Brassicales</taxon>
        <taxon>Brassicaceae</taxon>
        <taxon>Arabideae</taxon>
        <taxon>Arabis</taxon>
    </lineage>
</organism>
<evidence type="ECO:0000313" key="1">
    <source>
        <dbReference type="EMBL" id="VVB16256.1"/>
    </source>
</evidence>
<reference evidence="1" key="1">
    <citation type="submission" date="2019-07" db="EMBL/GenBank/DDBJ databases">
        <authorList>
            <person name="Dittberner H."/>
        </authorList>
    </citation>
    <scope>NUCLEOTIDE SEQUENCE [LARGE SCALE GENOMIC DNA]</scope>
</reference>
<name>A0A565CS62_9BRAS</name>
<accession>A0A565CS62</accession>
<protein>
    <submittedName>
        <fullName evidence="1">Uncharacterized protein</fullName>
    </submittedName>
</protein>
<evidence type="ECO:0000313" key="2">
    <source>
        <dbReference type="Proteomes" id="UP000489600"/>
    </source>
</evidence>
<sequence>MPKEIATSRARFIASVPAHKAELTRLRPEESWNRGTWFASLKSHPIPQSPVVSIHAASTKPVEAPDSVLGTDWIGAKMGGFGSWS</sequence>
<comment type="caution">
    <text evidence="1">The sequence shown here is derived from an EMBL/GenBank/DDBJ whole genome shotgun (WGS) entry which is preliminary data.</text>
</comment>
<dbReference type="Proteomes" id="UP000489600">
    <property type="component" value="Unassembled WGS sequence"/>
</dbReference>
<gene>
    <name evidence="1" type="ORF">ANE_LOCUS26700</name>
</gene>
<dbReference type="EMBL" id="CABITT030000008">
    <property type="protein sequence ID" value="VVB16256.1"/>
    <property type="molecule type" value="Genomic_DNA"/>
</dbReference>
<keyword evidence="2" id="KW-1185">Reference proteome</keyword>
<dbReference type="AlphaFoldDB" id="A0A565CS62"/>
<proteinExistence type="predicted"/>